<sequence length="235" mass="26371">MITIFQLVGGIFSFLIMEELAHLKSTGAGAVAILVGSTAFYFMISKSVKHKIVFDRNAMVFLMIDFGVQSAKVFLYSTSPKKATIFDAIKMFGPLVSLIIPLFCSKNCDIILKFIPDWLPMLTKGVLTVSGYEEVEFNEKCVLFSVKKNEIYTALEKPDFEIFCHKKGEVCVLRFLKDGKQVVIKCDRIQNILVAECTVHLCVGESLSMDITFETKYAADRSGFDCIIAFLLFAF</sequence>
<protein>
    <submittedName>
        <fullName evidence="2">Uncharacterized protein</fullName>
    </submittedName>
</protein>
<name>A0A914QVJ6_9BILA</name>
<accession>A0A914QVJ6</accession>
<evidence type="ECO:0000313" key="1">
    <source>
        <dbReference type="Proteomes" id="UP000887578"/>
    </source>
</evidence>
<dbReference type="AlphaFoldDB" id="A0A914QVJ6"/>
<keyword evidence="1" id="KW-1185">Reference proteome</keyword>
<organism evidence="1 2">
    <name type="scientific">Panagrolaimus davidi</name>
    <dbReference type="NCBI Taxonomy" id="227884"/>
    <lineage>
        <taxon>Eukaryota</taxon>
        <taxon>Metazoa</taxon>
        <taxon>Ecdysozoa</taxon>
        <taxon>Nematoda</taxon>
        <taxon>Chromadorea</taxon>
        <taxon>Rhabditida</taxon>
        <taxon>Tylenchina</taxon>
        <taxon>Panagrolaimomorpha</taxon>
        <taxon>Panagrolaimoidea</taxon>
        <taxon>Panagrolaimidae</taxon>
        <taxon>Panagrolaimus</taxon>
    </lineage>
</organism>
<dbReference type="Proteomes" id="UP000887578">
    <property type="component" value="Unplaced"/>
</dbReference>
<reference evidence="2" key="1">
    <citation type="submission" date="2022-11" db="UniProtKB">
        <authorList>
            <consortium name="WormBaseParasite"/>
        </authorList>
    </citation>
    <scope>IDENTIFICATION</scope>
</reference>
<proteinExistence type="predicted"/>
<dbReference type="WBParaSite" id="PDA_v2.g8035.t1">
    <property type="protein sequence ID" value="PDA_v2.g8035.t1"/>
    <property type="gene ID" value="PDA_v2.g8035"/>
</dbReference>
<evidence type="ECO:0000313" key="2">
    <source>
        <dbReference type="WBParaSite" id="PDA_v2.g8035.t1"/>
    </source>
</evidence>